<evidence type="ECO:0000313" key="1">
    <source>
        <dbReference type="EMBL" id="VAW20928.1"/>
    </source>
</evidence>
<proteinExistence type="predicted"/>
<dbReference type="InterPro" id="IPR007434">
    <property type="entry name" value="FemAB-like"/>
</dbReference>
<name>A0A3B0TSJ8_9ZZZZ</name>
<dbReference type="EMBL" id="UOEQ01000311">
    <property type="protein sequence ID" value="VAW20928.1"/>
    <property type="molecule type" value="Genomic_DNA"/>
</dbReference>
<reference evidence="1" key="1">
    <citation type="submission" date="2018-06" db="EMBL/GenBank/DDBJ databases">
        <authorList>
            <person name="Zhirakovskaya E."/>
        </authorList>
    </citation>
    <scope>NUCLEOTIDE SEQUENCE</scope>
</reference>
<dbReference type="AlphaFoldDB" id="A0A3B0TSJ8"/>
<dbReference type="SUPFAM" id="SSF55729">
    <property type="entry name" value="Acyl-CoA N-acyltransferases (Nat)"/>
    <property type="match status" value="1"/>
</dbReference>
<dbReference type="Pfam" id="PF04339">
    <property type="entry name" value="FemAB_like"/>
    <property type="match status" value="1"/>
</dbReference>
<protein>
    <recommendedName>
        <fullName evidence="2">COGs COG3146</fullName>
    </recommendedName>
</protein>
<dbReference type="InterPro" id="IPR016181">
    <property type="entry name" value="Acyl_CoA_acyltransferase"/>
</dbReference>
<dbReference type="PANTHER" id="PTHR47017">
    <property type="entry name" value="ACYL-COA"/>
    <property type="match status" value="1"/>
</dbReference>
<organism evidence="1">
    <name type="scientific">hydrothermal vent metagenome</name>
    <dbReference type="NCBI Taxonomy" id="652676"/>
    <lineage>
        <taxon>unclassified sequences</taxon>
        <taxon>metagenomes</taxon>
        <taxon>ecological metagenomes</taxon>
    </lineage>
</organism>
<dbReference type="Gene3D" id="3.40.630.30">
    <property type="match status" value="1"/>
</dbReference>
<gene>
    <name evidence="1" type="ORF">MNBD_ALPHA11-1992</name>
</gene>
<dbReference type="PANTHER" id="PTHR47017:SF1">
    <property type="entry name" value="ACYL-COA"/>
    <property type="match status" value="1"/>
</dbReference>
<feature type="non-terminal residue" evidence="1">
    <location>
        <position position="1"/>
    </location>
</feature>
<sequence length="176" mass="20339">KASEIKEHHWDSFFEFYQDTGARKWGQPYLNRSFFSYLSQNMPQNLLLMLASEGDDFIAGALNFVGQTSAEDNTLFGRYWGCTKNIPFLHFELCYYQAMDYAIANGIKTVEAGAQGEHKLARGYVPTTTRSIHWLQNPDLHLAVKDYLDHELKIISQNHQILDKSTPFKSPKRKQE</sequence>
<evidence type="ECO:0008006" key="2">
    <source>
        <dbReference type="Google" id="ProtNLM"/>
    </source>
</evidence>
<accession>A0A3B0TSJ8</accession>